<dbReference type="Proteomes" id="UP000253508">
    <property type="component" value="Unassembled WGS sequence"/>
</dbReference>
<name>A0A367Y2L1_9MICO</name>
<accession>A0A367Y2L1</accession>
<comment type="caution">
    <text evidence="2">The sequence shown here is derived from an EMBL/GenBank/DDBJ whole genome shotgun (WGS) entry which is preliminary data.</text>
</comment>
<dbReference type="RefSeq" id="WP_114117682.1">
    <property type="nucleotide sequence ID" value="NZ_BMHU01000003.1"/>
</dbReference>
<feature type="transmembrane region" description="Helical" evidence="1">
    <location>
        <begin position="145"/>
        <end position="170"/>
    </location>
</feature>
<sequence length="171" mass="17445">MNLIATFQDLVSRVPELVQPLIVALAGAVPFVEGEGAAAIGVIGGLNPVIAAFAAAIGNFACVAILVVLGAGTRRAIIERRAAAVTVGGGSVPAPEPVSPRKEKFQRALVRYGVPGVSLLGPLLLPTQFTATMLAAAGVTRARILFWQGLAIALWTTAVTLVITGVISVAQ</sequence>
<evidence type="ECO:0000313" key="3">
    <source>
        <dbReference type="Proteomes" id="UP000253508"/>
    </source>
</evidence>
<evidence type="ECO:0000256" key="1">
    <source>
        <dbReference type="SAM" id="Phobius"/>
    </source>
</evidence>
<feature type="transmembrane region" description="Helical" evidence="1">
    <location>
        <begin position="109"/>
        <end position="125"/>
    </location>
</feature>
<feature type="transmembrane region" description="Helical" evidence="1">
    <location>
        <begin position="49"/>
        <end position="71"/>
    </location>
</feature>
<protein>
    <submittedName>
        <fullName evidence="2">Small multidrug efflux protein</fullName>
    </submittedName>
</protein>
<dbReference type="OrthoDB" id="4570818at2"/>
<dbReference type="EMBL" id="QORO01000002">
    <property type="protein sequence ID" value="RCK60067.1"/>
    <property type="molecule type" value="Genomic_DNA"/>
</dbReference>
<proteinExistence type="predicted"/>
<keyword evidence="1" id="KW-1133">Transmembrane helix</keyword>
<keyword evidence="1" id="KW-0472">Membrane</keyword>
<organism evidence="2 3">
    <name type="scientific">Microbacterium sorbitolivorans</name>
    <dbReference type="NCBI Taxonomy" id="1867410"/>
    <lineage>
        <taxon>Bacteria</taxon>
        <taxon>Bacillati</taxon>
        <taxon>Actinomycetota</taxon>
        <taxon>Actinomycetes</taxon>
        <taxon>Micrococcales</taxon>
        <taxon>Microbacteriaceae</taxon>
        <taxon>Microbacterium</taxon>
    </lineage>
</organism>
<keyword evidence="1" id="KW-0812">Transmembrane</keyword>
<evidence type="ECO:0000313" key="2">
    <source>
        <dbReference type="EMBL" id="RCK60067.1"/>
    </source>
</evidence>
<feature type="transmembrane region" description="Helical" evidence="1">
    <location>
        <begin position="21"/>
        <end position="43"/>
    </location>
</feature>
<keyword evidence="3" id="KW-1185">Reference proteome</keyword>
<dbReference type="AlphaFoldDB" id="A0A367Y2L1"/>
<reference evidence="2 3" key="1">
    <citation type="submission" date="2018-07" db="EMBL/GenBank/DDBJ databases">
        <title>Microbacterium endoborsara sp. nov., a novel actinobacterium isolated from Borszczowia aralocaspica.</title>
        <authorList>
            <person name="An D."/>
        </authorList>
    </citation>
    <scope>NUCLEOTIDE SEQUENCE [LARGE SCALE GENOMIC DNA]</scope>
    <source>
        <strain evidence="2 3">C1.15228</strain>
    </source>
</reference>
<gene>
    <name evidence="2" type="ORF">DTO57_08000</name>
</gene>